<accession>G9Y7P3</accession>
<dbReference type="AlphaFoldDB" id="G9Y7P3"/>
<protein>
    <submittedName>
        <fullName evidence="1">Uncharacterized protein</fullName>
    </submittedName>
</protein>
<dbReference type="Proteomes" id="UP000005959">
    <property type="component" value="Unassembled WGS sequence"/>
</dbReference>
<evidence type="ECO:0000313" key="1">
    <source>
        <dbReference type="EMBL" id="EHM41890.1"/>
    </source>
</evidence>
<evidence type="ECO:0000313" key="2">
    <source>
        <dbReference type="Proteomes" id="UP000005959"/>
    </source>
</evidence>
<name>G9Y7P3_HAFAL</name>
<gene>
    <name evidence="1" type="ORF">HMPREF0454_02567</name>
</gene>
<proteinExistence type="predicted"/>
<comment type="caution">
    <text evidence="1">The sequence shown here is derived from an EMBL/GenBank/DDBJ whole genome shotgun (WGS) entry which is preliminary data.</text>
</comment>
<dbReference type="EMBL" id="AGCI01000062">
    <property type="protein sequence ID" value="EHM41890.1"/>
    <property type="molecule type" value="Genomic_DNA"/>
</dbReference>
<dbReference type="HOGENOM" id="CLU_190003_0_0_6"/>
<reference evidence="1 2" key="1">
    <citation type="submission" date="2011-08" db="EMBL/GenBank/DDBJ databases">
        <authorList>
            <person name="Weinstock G."/>
            <person name="Sodergren E."/>
            <person name="Clifton S."/>
            <person name="Fulton L."/>
            <person name="Fulton B."/>
            <person name="Courtney L."/>
            <person name="Fronick C."/>
            <person name="Harrison M."/>
            <person name="Strong C."/>
            <person name="Farmer C."/>
            <person name="Delahaunty K."/>
            <person name="Markovic C."/>
            <person name="Hall O."/>
            <person name="Minx P."/>
            <person name="Tomlinson C."/>
            <person name="Mitreva M."/>
            <person name="Hou S."/>
            <person name="Chen J."/>
            <person name="Wollam A."/>
            <person name="Pepin K.H."/>
            <person name="Johnson M."/>
            <person name="Bhonagiri V."/>
            <person name="Zhang X."/>
            <person name="Suruliraj S."/>
            <person name="Warren W."/>
            <person name="Chinwalla A."/>
            <person name="Mardis E.R."/>
            <person name="Wilson R.K."/>
        </authorList>
    </citation>
    <scope>NUCLEOTIDE SEQUENCE [LARGE SCALE GENOMIC DNA]</scope>
    <source>
        <strain evidence="1 2">ATCC 51873</strain>
    </source>
</reference>
<sequence length="52" mass="6046">MKTKILLVLSCLFGFIIFCYMMVFAVDKTCERMQIFTEVCKKADISKPHINP</sequence>
<organism evidence="1 2">
    <name type="scientific">Hafnia alvei ATCC 51873</name>
    <dbReference type="NCBI Taxonomy" id="1002364"/>
    <lineage>
        <taxon>Bacteria</taxon>
        <taxon>Pseudomonadati</taxon>
        <taxon>Pseudomonadota</taxon>
        <taxon>Gammaproteobacteria</taxon>
        <taxon>Enterobacterales</taxon>
        <taxon>Hafniaceae</taxon>
        <taxon>Hafnia</taxon>
    </lineage>
</organism>